<dbReference type="PROSITE" id="PS51379">
    <property type="entry name" value="4FE4S_FER_2"/>
    <property type="match status" value="3"/>
</dbReference>
<dbReference type="HOGENOM" id="CLU_043374_2_0_11"/>
<dbReference type="STRING" id="471855.Shel_06830"/>
<comment type="function">
    <text evidence="2">Electron transfer subunit of the terminal reductase during anaerobic growth on various sulfoxide and N-oxide compounds.</text>
</comment>
<keyword evidence="12" id="KW-1185">Reference proteome</keyword>
<evidence type="ECO:0000256" key="9">
    <source>
        <dbReference type="ARBA" id="ARBA00023014"/>
    </source>
</evidence>
<dbReference type="NCBIfam" id="TIGR02951">
    <property type="entry name" value="DMSO_dmsB"/>
    <property type="match status" value="1"/>
</dbReference>
<gene>
    <name evidence="11" type="ordered locus">Shel_06830</name>
</gene>
<keyword evidence="7" id="KW-0249">Electron transport</keyword>
<name>C7N4A7_SLAHD</name>
<dbReference type="InterPro" id="IPR017896">
    <property type="entry name" value="4Fe4S_Fe-S-bd"/>
</dbReference>
<feature type="domain" description="4Fe-4S ferredoxin-type" evidence="10">
    <location>
        <begin position="4"/>
        <end position="32"/>
    </location>
</feature>
<keyword evidence="3" id="KW-0813">Transport</keyword>
<dbReference type="EMBL" id="CP001684">
    <property type="protein sequence ID" value="ACV21742.1"/>
    <property type="molecule type" value="Genomic_DNA"/>
</dbReference>
<keyword evidence="6" id="KW-0677">Repeat</keyword>
<evidence type="ECO:0000256" key="6">
    <source>
        <dbReference type="ARBA" id="ARBA00022737"/>
    </source>
</evidence>
<comment type="cofactor">
    <cofactor evidence="1">
        <name>[4Fe-4S] cluster</name>
        <dbReference type="ChEBI" id="CHEBI:49883"/>
    </cofactor>
</comment>
<dbReference type="eggNOG" id="COG0437">
    <property type="taxonomic scope" value="Bacteria"/>
</dbReference>
<keyword evidence="4" id="KW-0004">4Fe-4S</keyword>
<keyword evidence="5" id="KW-0479">Metal-binding</keyword>
<evidence type="ECO:0000256" key="3">
    <source>
        <dbReference type="ARBA" id="ARBA00022448"/>
    </source>
</evidence>
<dbReference type="Proteomes" id="UP000002026">
    <property type="component" value="Chromosome"/>
</dbReference>
<evidence type="ECO:0000256" key="4">
    <source>
        <dbReference type="ARBA" id="ARBA00022485"/>
    </source>
</evidence>
<feature type="domain" description="4Fe-4S ferredoxin-type" evidence="10">
    <location>
        <begin position="58"/>
        <end position="89"/>
    </location>
</feature>
<dbReference type="PANTHER" id="PTHR43177">
    <property type="entry name" value="PROTEIN NRFC"/>
    <property type="match status" value="1"/>
</dbReference>
<dbReference type="RefSeq" id="WP_012797847.1">
    <property type="nucleotide sequence ID" value="NC_013165.1"/>
</dbReference>
<dbReference type="KEGG" id="shi:Shel_06830"/>
<evidence type="ECO:0000259" key="10">
    <source>
        <dbReference type="PROSITE" id="PS51379"/>
    </source>
</evidence>
<proteinExistence type="predicted"/>
<organism evidence="11 12">
    <name type="scientific">Slackia heliotrinireducens (strain ATCC 29202 / DSM 20476 / NCTC 11029 / RHS 1)</name>
    <name type="common">Peptococcus heliotrinreducens</name>
    <dbReference type="NCBI Taxonomy" id="471855"/>
    <lineage>
        <taxon>Bacteria</taxon>
        <taxon>Bacillati</taxon>
        <taxon>Actinomycetota</taxon>
        <taxon>Coriobacteriia</taxon>
        <taxon>Eggerthellales</taxon>
        <taxon>Eggerthellaceae</taxon>
        <taxon>Slackia</taxon>
    </lineage>
</organism>
<evidence type="ECO:0000313" key="11">
    <source>
        <dbReference type="EMBL" id="ACV21742.1"/>
    </source>
</evidence>
<sequence length="214" mass="23062">MTQYGFYFNSARCTGCRTCEMACKDNKDLAETVAFRKIFDYEGGDWTDNGDGTFTQTAFAYHVSAACNHCANPACVANCPTGAMQKDPETGIVQSDPEVCIGCGTCANTCPYSVPVIVEQKSRKCDMCRDRVAAGLRPICVDACPLRALDWGDIEELKTKYPDAVDGIAPLADPSQTTPSILIGTCPACKEVGDTTGMVSNQKEIDLEPAREII</sequence>
<evidence type="ECO:0000313" key="12">
    <source>
        <dbReference type="Proteomes" id="UP000002026"/>
    </source>
</evidence>
<dbReference type="AlphaFoldDB" id="C7N4A7"/>
<dbReference type="InterPro" id="IPR014297">
    <property type="entry name" value="DMSO_DmsB"/>
</dbReference>
<evidence type="ECO:0000256" key="8">
    <source>
        <dbReference type="ARBA" id="ARBA00023004"/>
    </source>
</evidence>
<accession>C7N4A7</accession>
<protein>
    <submittedName>
        <fullName evidence="11">DMSO reductase, iron-sulfur subunit</fullName>
    </submittedName>
</protein>
<keyword evidence="9" id="KW-0411">Iron-sulfur</keyword>
<evidence type="ECO:0000256" key="2">
    <source>
        <dbReference type="ARBA" id="ARBA00003584"/>
    </source>
</evidence>
<dbReference type="InterPro" id="IPR017900">
    <property type="entry name" value="4Fe4S_Fe_S_CS"/>
</dbReference>
<reference evidence="11 12" key="1">
    <citation type="journal article" date="2009" name="Stand. Genomic Sci.">
        <title>Complete genome sequence of Slackia heliotrinireducens type strain (RHS 1).</title>
        <authorList>
            <person name="Pukall R."/>
            <person name="Lapidus A."/>
            <person name="Nolan M."/>
            <person name="Copeland A."/>
            <person name="Glavina Del Rio T."/>
            <person name="Lucas S."/>
            <person name="Chen F."/>
            <person name="Tice H."/>
            <person name="Cheng J.F."/>
            <person name="Chertkov O."/>
            <person name="Bruce D."/>
            <person name="Goodwin L."/>
            <person name="Kuske C."/>
            <person name="Brettin T."/>
            <person name="Detter J.C."/>
            <person name="Han C."/>
            <person name="Pitluck S."/>
            <person name="Pati A."/>
            <person name="Mavrommatis K."/>
            <person name="Ivanova N."/>
            <person name="Ovchinnikova G."/>
            <person name="Chen A."/>
            <person name="Palaniappan K."/>
            <person name="Schneider S."/>
            <person name="Rohde M."/>
            <person name="Chain P."/>
            <person name="D'haeseleer P."/>
            <person name="Goker M."/>
            <person name="Bristow J."/>
            <person name="Eisen J.A."/>
            <person name="Markowitz V."/>
            <person name="Kyrpides N.C."/>
            <person name="Klenk H.P."/>
            <person name="Hugenholtz P."/>
        </authorList>
    </citation>
    <scope>NUCLEOTIDE SEQUENCE [LARGE SCALE GENOMIC DNA]</scope>
    <source>
        <strain evidence="12">ATCC 29202 / DSM 20476 / NCTC 11029 / RHS 1</strain>
    </source>
</reference>
<dbReference type="PROSITE" id="PS00198">
    <property type="entry name" value="4FE4S_FER_1"/>
    <property type="match status" value="1"/>
</dbReference>
<dbReference type="Gene3D" id="3.30.70.20">
    <property type="match status" value="2"/>
</dbReference>
<dbReference type="SUPFAM" id="SSF54862">
    <property type="entry name" value="4Fe-4S ferredoxins"/>
    <property type="match status" value="1"/>
</dbReference>
<evidence type="ECO:0000256" key="7">
    <source>
        <dbReference type="ARBA" id="ARBA00022982"/>
    </source>
</evidence>
<feature type="domain" description="4Fe-4S ferredoxin-type" evidence="10">
    <location>
        <begin position="91"/>
        <end position="120"/>
    </location>
</feature>
<dbReference type="PANTHER" id="PTHR43177:SF5">
    <property type="entry name" value="ANAEROBIC DIMETHYL SULFOXIDE REDUCTASE CHAIN B-RELATED"/>
    <property type="match status" value="1"/>
</dbReference>
<dbReference type="CDD" id="cd16371">
    <property type="entry name" value="DMSOR_beta_like"/>
    <property type="match status" value="1"/>
</dbReference>
<dbReference type="Pfam" id="PF13247">
    <property type="entry name" value="Fer4_11"/>
    <property type="match status" value="1"/>
</dbReference>
<evidence type="ECO:0000256" key="5">
    <source>
        <dbReference type="ARBA" id="ARBA00022723"/>
    </source>
</evidence>
<dbReference type="Pfam" id="PF12800">
    <property type="entry name" value="Fer4_4"/>
    <property type="match status" value="1"/>
</dbReference>
<dbReference type="InterPro" id="IPR050954">
    <property type="entry name" value="ET_IronSulfur_Cluster-Binding"/>
</dbReference>
<dbReference type="GO" id="GO:0051539">
    <property type="term" value="F:4 iron, 4 sulfur cluster binding"/>
    <property type="evidence" value="ECO:0007669"/>
    <property type="project" value="UniProtKB-KW"/>
</dbReference>
<keyword evidence="8" id="KW-0408">Iron</keyword>
<evidence type="ECO:0000256" key="1">
    <source>
        <dbReference type="ARBA" id="ARBA00001966"/>
    </source>
</evidence>
<dbReference type="GO" id="GO:0046872">
    <property type="term" value="F:metal ion binding"/>
    <property type="evidence" value="ECO:0007669"/>
    <property type="project" value="UniProtKB-KW"/>
</dbReference>